<organism evidence="3 4">
    <name type="scientific">Saccharothrix variisporea</name>
    <dbReference type="NCBI Taxonomy" id="543527"/>
    <lineage>
        <taxon>Bacteria</taxon>
        <taxon>Bacillati</taxon>
        <taxon>Actinomycetota</taxon>
        <taxon>Actinomycetes</taxon>
        <taxon>Pseudonocardiales</taxon>
        <taxon>Pseudonocardiaceae</taxon>
        <taxon>Saccharothrix</taxon>
    </lineage>
</organism>
<dbReference type="SUPFAM" id="SSF51735">
    <property type="entry name" value="NAD(P)-binding Rossmann-fold domains"/>
    <property type="match status" value="1"/>
</dbReference>
<dbReference type="SMART" id="SM00829">
    <property type="entry name" value="PKS_ER"/>
    <property type="match status" value="1"/>
</dbReference>
<dbReference type="GO" id="GO:0016628">
    <property type="term" value="F:oxidoreductase activity, acting on the CH-CH group of donors, NAD or NADP as acceptor"/>
    <property type="evidence" value="ECO:0007669"/>
    <property type="project" value="InterPro"/>
</dbReference>
<evidence type="ECO:0000313" key="4">
    <source>
        <dbReference type="Proteomes" id="UP000272729"/>
    </source>
</evidence>
<reference evidence="3 4" key="1">
    <citation type="submission" date="2018-10" db="EMBL/GenBank/DDBJ databases">
        <title>Sequencing the genomes of 1000 actinobacteria strains.</title>
        <authorList>
            <person name="Klenk H.-P."/>
        </authorList>
    </citation>
    <scope>NUCLEOTIDE SEQUENCE [LARGE SCALE GENOMIC DNA]</scope>
    <source>
        <strain evidence="3 4">DSM 43911</strain>
    </source>
</reference>
<keyword evidence="4" id="KW-1185">Reference proteome</keyword>
<dbReference type="InterPro" id="IPR036291">
    <property type="entry name" value="NAD(P)-bd_dom_sf"/>
</dbReference>
<dbReference type="InterPro" id="IPR011032">
    <property type="entry name" value="GroES-like_sf"/>
</dbReference>
<dbReference type="InterPro" id="IPR020843">
    <property type="entry name" value="ER"/>
</dbReference>
<gene>
    <name evidence="3" type="ORF">DFJ66_2804</name>
</gene>
<evidence type="ECO:0000259" key="2">
    <source>
        <dbReference type="SMART" id="SM00829"/>
    </source>
</evidence>
<dbReference type="Gene3D" id="3.90.180.10">
    <property type="entry name" value="Medium-chain alcohol dehydrogenases, catalytic domain"/>
    <property type="match status" value="1"/>
</dbReference>
<dbReference type="InterPro" id="IPR041694">
    <property type="entry name" value="ADH_N_2"/>
</dbReference>
<dbReference type="CDD" id="cd05288">
    <property type="entry name" value="PGDH"/>
    <property type="match status" value="1"/>
</dbReference>
<sequence>MSLSSTEIRLAGRTAALESFATARVPVRDPEPGEVVVRNAFTSLDPGMLRRVTEPDLSHGYTLGAPLHGEAVGHVVASADPAYRPGDAVAHPFGWREYAVAPSSAVRRVDPDAYPSLSTHLNFGLVAYVGLFDIAGFRPGDTVFVSSAAGAVGGLVGQFARRAGAKRVIGSAGTPAKVAHVRDRLGFDAAFDHHDDVDVRLREAAPDGIDVYFDNVGGTQLTAAVEHLNPGGRVVLCGVLADGAALDPRTLLAHRASVRAFSVLDHLHRAPDFGRDFRAWLRDGLVYDETVVDGLENAPRALLDLRAGRYTGKVVVRIGGPGVDR</sequence>
<dbReference type="Pfam" id="PF00107">
    <property type="entry name" value="ADH_zinc_N"/>
    <property type="match status" value="1"/>
</dbReference>
<accession>A0A495X664</accession>
<dbReference type="PANTHER" id="PTHR43205">
    <property type="entry name" value="PROSTAGLANDIN REDUCTASE"/>
    <property type="match status" value="1"/>
</dbReference>
<evidence type="ECO:0000313" key="3">
    <source>
        <dbReference type="EMBL" id="RKT69570.1"/>
    </source>
</evidence>
<dbReference type="Proteomes" id="UP000272729">
    <property type="component" value="Unassembled WGS sequence"/>
</dbReference>
<name>A0A495X664_9PSEU</name>
<evidence type="ECO:0000256" key="1">
    <source>
        <dbReference type="ARBA" id="ARBA00023002"/>
    </source>
</evidence>
<dbReference type="Gene3D" id="3.40.50.720">
    <property type="entry name" value="NAD(P)-binding Rossmann-like Domain"/>
    <property type="match status" value="1"/>
</dbReference>
<dbReference type="InterPro" id="IPR013149">
    <property type="entry name" value="ADH-like_C"/>
</dbReference>
<proteinExistence type="predicted"/>
<protein>
    <recommendedName>
        <fullName evidence="2">Enoyl reductase (ER) domain-containing protein</fullName>
    </recommendedName>
</protein>
<comment type="caution">
    <text evidence="3">The sequence shown here is derived from an EMBL/GenBank/DDBJ whole genome shotgun (WGS) entry which is preliminary data.</text>
</comment>
<dbReference type="AlphaFoldDB" id="A0A495X664"/>
<feature type="domain" description="Enoyl reductase (ER)" evidence="2">
    <location>
        <begin position="15"/>
        <end position="316"/>
    </location>
</feature>
<dbReference type="SUPFAM" id="SSF50129">
    <property type="entry name" value="GroES-like"/>
    <property type="match status" value="1"/>
</dbReference>
<keyword evidence="1" id="KW-0560">Oxidoreductase</keyword>
<dbReference type="InterPro" id="IPR045010">
    <property type="entry name" value="MDR_fam"/>
</dbReference>
<dbReference type="Pfam" id="PF16884">
    <property type="entry name" value="ADH_N_2"/>
    <property type="match status" value="1"/>
</dbReference>
<dbReference type="OrthoDB" id="9805663at2"/>
<dbReference type="RefSeq" id="WP_121221417.1">
    <property type="nucleotide sequence ID" value="NZ_JBIUBA010000057.1"/>
</dbReference>
<dbReference type="PANTHER" id="PTHR43205:SF7">
    <property type="entry name" value="PROSTAGLANDIN REDUCTASE 1"/>
    <property type="match status" value="1"/>
</dbReference>
<dbReference type="EMBL" id="RBXR01000001">
    <property type="protein sequence ID" value="RKT69570.1"/>
    <property type="molecule type" value="Genomic_DNA"/>
</dbReference>